<name>A0A1G8Y6G0_9EURY</name>
<keyword evidence="1" id="KW-0645">Protease</keyword>
<proteinExistence type="predicted"/>
<dbReference type="RefSeq" id="WP_092703863.1">
    <property type="nucleotide sequence ID" value="NZ_FNFC01000013.1"/>
</dbReference>
<dbReference type="GO" id="GO:0004222">
    <property type="term" value="F:metalloendopeptidase activity"/>
    <property type="evidence" value="ECO:0007669"/>
    <property type="project" value="InterPro"/>
</dbReference>
<evidence type="ECO:0000313" key="8">
    <source>
        <dbReference type="Proteomes" id="UP000198856"/>
    </source>
</evidence>
<evidence type="ECO:0000313" key="7">
    <source>
        <dbReference type="EMBL" id="SDJ98392.1"/>
    </source>
</evidence>
<accession>A0A1G8Y6G0</accession>
<reference evidence="7 8" key="1">
    <citation type="submission" date="2016-10" db="EMBL/GenBank/DDBJ databases">
        <authorList>
            <person name="de Groot N.N."/>
        </authorList>
    </citation>
    <scope>NUCLEOTIDE SEQUENCE [LARGE SCALE GENOMIC DNA]</scope>
    <source>
        <strain evidence="7 8">IBRC-M10015</strain>
    </source>
</reference>
<dbReference type="AlphaFoldDB" id="A0A1G8Y6G0"/>
<evidence type="ECO:0000256" key="1">
    <source>
        <dbReference type="ARBA" id="ARBA00022670"/>
    </source>
</evidence>
<evidence type="ECO:0000256" key="2">
    <source>
        <dbReference type="ARBA" id="ARBA00022723"/>
    </source>
</evidence>
<evidence type="ECO:0000256" key="3">
    <source>
        <dbReference type="ARBA" id="ARBA00022801"/>
    </source>
</evidence>
<dbReference type="InterPro" id="IPR024079">
    <property type="entry name" value="MetalloPept_cat_dom_sf"/>
</dbReference>
<feature type="region of interest" description="Disordered" evidence="5">
    <location>
        <begin position="29"/>
        <end position="72"/>
    </location>
</feature>
<dbReference type="GO" id="GO:0008270">
    <property type="term" value="F:zinc ion binding"/>
    <property type="evidence" value="ECO:0007669"/>
    <property type="project" value="InterPro"/>
</dbReference>
<dbReference type="Gene3D" id="3.40.390.10">
    <property type="entry name" value="Collagenase (Catalytic Domain)"/>
    <property type="match status" value="1"/>
</dbReference>
<dbReference type="PROSITE" id="PS51257">
    <property type="entry name" value="PROKAR_LIPOPROTEIN"/>
    <property type="match status" value="1"/>
</dbReference>
<sequence>MGRTDGPRRSRRGILVAAGTVVAAGCLESFENGGSGEEKPTQETTTGESSADRATDDETATPGTHPLADRTATVTVERVEADRDRLERLLREATAFWNDTHPQYLEYTTTLEYQADAEEPAILVSEVPAIEECGTHDSGKFAGCATYLTAGSEESLPAEVRLAPDASDWLYRTVIKHELGHVLGLGHDDEPATIMDNSVEARYPEYEQRREILDLRKQWITEYNDAAEVLSAAFDDADDEDYETAAGRYETAGEHYQTASELVESAAETASELSTFEPADRDRLVELLDRERSFVDSMQSAIEYLKSGSEQIASGDGGYETYNEGVDRYNATVQQSLPETEAYIAAVGLVHITVESGEG</sequence>
<gene>
    <name evidence="7" type="ORF">SAMN05216226_113103</name>
</gene>
<dbReference type="OrthoDB" id="9634at2157"/>
<dbReference type="EMBL" id="FNFC01000013">
    <property type="protein sequence ID" value="SDJ98392.1"/>
    <property type="molecule type" value="Genomic_DNA"/>
</dbReference>
<dbReference type="Proteomes" id="UP000198856">
    <property type="component" value="Unassembled WGS sequence"/>
</dbReference>
<evidence type="ECO:0000259" key="6">
    <source>
        <dbReference type="Pfam" id="PF00413"/>
    </source>
</evidence>
<dbReference type="Pfam" id="PF00413">
    <property type="entry name" value="Peptidase_M10"/>
    <property type="match status" value="1"/>
</dbReference>
<dbReference type="InterPro" id="IPR001818">
    <property type="entry name" value="Pept_M10_metallopeptidase"/>
</dbReference>
<protein>
    <recommendedName>
        <fullName evidence="6">Peptidase M10 metallopeptidase domain-containing protein</fullName>
    </recommendedName>
</protein>
<keyword evidence="4" id="KW-0862">Zinc</keyword>
<dbReference type="SUPFAM" id="SSF55486">
    <property type="entry name" value="Metalloproteases ('zincins'), catalytic domain"/>
    <property type="match status" value="1"/>
</dbReference>
<keyword evidence="3" id="KW-0378">Hydrolase</keyword>
<evidence type="ECO:0000256" key="4">
    <source>
        <dbReference type="ARBA" id="ARBA00022833"/>
    </source>
</evidence>
<dbReference type="GO" id="GO:0031012">
    <property type="term" value="C:extracellular matrix"/>
    <property type="evidence" value="ECO:0007669"/>
    <property type="project" value="InterPro"/>
</dbReference>
<dbReference type="GO" id="GO:0006508">
    <property type="term" value="P:proteolysis"/>
    <property type="evidence" value="ECO:0007669"/>
    <property type="project" value="UniProtKB-KW"/>
</dbReference>
<feature type="domain" description="Peptidase M10 metallopeptidase" evidence="6">
    <location>
        <begin position="165"/>
        <end position="200"/>
    </location>
</feature>
<keyword evidence="2" id="KW-0479">Metal-binding</keyword>
<organism evidence="7 8">
    <name type="scientific">Halovenus aranensis</name>
    <dbReference type="NCBI Taxonomy" id="890420"/>
    <lineage>
        <taxon>Archaea</taxon>
        <taxon>Methanobacteriati</taxon>
        <taxon>Methanobacteriota</taxon>
        <taxon>Stenosarchaea group</taxon>
        <taxon>Halobacteria</taxon>
        <taxon>Halobacteriales</taxon>
        <taxon>Haloarculaceae</taxon>
        <taxon>Halovenus</taxon>
    </lineage>
</organism>
<keyword evidence="8" id="KW-1185">Reference proteome</keyword>
<evidence type="ECO:0000256" key="5">
    <source>
        <dbReference type="SAM" id="MobiDB-lite"/>
    </source>
</evidence>